<reference evidence="2 3" key="1">
    <citation type="submission" date="2018-12" db="EMBL/GenBank/DDBJ databases">
        <title>Genome Sequence of Candidatus Viridilinea halotolerans isolated from saline sulfide-rich spring.</title>
        <authorList>
            <person name="Grouzdev D.S."/>
            <person name="Burganskaya E.I."/>
            <person name="Krutkina M.S."/>
            <person name="Sukhacheva M.V."/>
            <person name="Gorlenko V.M."/>
        </authorList>
    </citation>
    <scope>NUCLEOTIDE SEQUENCE [LARGE SCALE GENOMIC DNA]</scope>
    <source>
        <strain evidence="2">Chok-6</strain>
    </source>
</reference>
<dbReference type="GO" id="GO:0008483">
    <property type="term" value="F:transaminase activity"/>
    <property type="evidence" value="ECO:0007669"/>
    <property type="project" value="TreeGrafter"/>
</dbReference>
<dbReference type="Proteomes" id="UP000280307">
    <property type="component" value="Unassembled WGS sequence"/>
</dbReference>
<dbReference type="Gene3D" id="3.40.640.10">
    <property type="entry name" value="Type I PLP-dependent aspartate aminotransferase-like (Major domain)"/>
    <property type="match status" value="1"/>
</dbReference>
<gene>
    <name evidence="2" type="ORF">EI684_03685</name>
</gene>
<protein>
    <recommendedName>
        <fullName evidence="4">Transcriptional regulator</fullName>
    </recommendedName>
</protein>
<dbReference type="InterPro" id="IPR015424">
    <property type="entry name" value="PyrdxlP-dep_Trfase"/>
</dbReference>
<keyword evidence="1" id="KW-0663">Pyridoxal phosphate</keyword>
<dbReference type="GO" id="GO:0030170">
    <property type="term" value="F:pyridoxal phosphate binding"/>
    <property type="evidence" value="ECO:0007669"/>
    <property type="project" value="TreeGrafter"/>
</dbReference>
<dbReference type="PANTHER" id="PTHR30244">
    <property type="entry name" value="TRANSAMINASE"/>
    <property type="match status" value="1"/>
</dbReference>
<dbReference type="Pfam" id="PF01041">
    <property type="entry name" value="DegT_DnrJ_EryC1"/>
    <property type="match status" value="1"/>
</dbReference>
<evidence type="ECO:0000256" key="1">
    <source>
        <dbReference type="ARBA" id="ARBA00022898"/>
    </source>
</evidence>
<name>A0A426U7F7_9CHLR</name>
<dbReference type="EMBL" id="RSAS01000145">
    <property type="protein sequence ID" value="RRR76007.1"/>
    <property type="molecule type" value="Genomic_DNA"/>
</dbReference>
<accession>A0A426U7F7</accession>
<sequence length="96" mass="10057">MRWLSLPQPTPYAPHALAELAAANALRLHLGPEVDAFEQEVAAYVQCQHAIGVSSGSDALLMALMALELGPGDEVITTAYSFFATAGAIVRVGAHP</sequence>
<comment type="caution">
    <text evidence="2">The sequence shown here is derived from an EMBL/GenBank/DDBJ whole genome shotgun (WGS) entry which is preliminary data.</text>
</comment>
<evidence type="ECO:0000313" key="2">
    <source>
        <dbReference type="EMBL" id="RRR76007.1"/>
    </source>
</evidence>
<evidence type="ECO:0000313" key="3">
    <source>
        <dbReference type="Proteomes" id="UP000280307"/>
    </source>
</evidence>
<organism evidence="2 3">
    <name type="scientific">Candidatus Viridilinea halotolerans</name>
    <dbReference type="NCBI Taxonomy" id="2491704"/>
    <lineage>
        <taxon>Bacteria</taxon>
        <taxon>Bacillati</taxon>
        <taxon>Chloroflexota</taxon>
        <taxon>Chloroflexia</taxon>
        <taxon>Chloroflexales</taxon>
        <taxon>Chloroflexineae</taxon>
        <taxon>Oscillochloridaceae</taxon>
        <taxon>Candidatus Viridilinea</taxon>
    </lineage>
</organism>
<dbReference type="AlphaFoldDB" id="A0A426U7F7"/>
<proteinExistence type="predicted"/>
<dbReference type="InterPro" id="IPR000653">
    <property type="entry name" value="DegT/StrS_aminotransferase"/>
</dbReference>
<dbReference type="InterPro" id="IPR015421">
    <property type="entry name" value="PyrdxlP-dep_Trfase_major"/>
</dbReference>
<evidence type="ECO:0008006" key="4">
    <source>
        <dbReference type="Google" id="ProtNLM"/>
    </source>
</evidence>
<dbReference type="SUPFAM" id="SSF53383">
    <property type="entry name" value="PLP-dependent transferases"/>
    <property type="match status" value="1"/>
</dbReference>
<dbReference type="GO" id="GO:0000271">
    <property type="term" value="P:polysaccharide biosynthetic process"/>
    <property type="evidence" value="ECO:0007669"/>
    <property type="project" value="TreeGrafter"/>
</dbReference>
<dbReference type="PANTHER" id="PTHR30244:SF36">
    <property type="entry name" value="3-OXO-GLUCOSE-6-PHOSPHATE:GLUTAMATE AMINOTRANSFERASE"/>
    <property type="match status" value="1"/>
</dbReference>